<protein>
    <submittedName>
        <fullName evidence="2">Uncharacterized protein</fullName>
    </submittedName>
</protein>
<dbReference type="GeneID" id="93424049"/>
<dbReference type="EMBL" id="PUBV01000009">
    <property type="protein sequence ID" value="PWB07861.1"/>
    <property type="molecule type" value="Genomic_DNA"/>
</dbReference>
<dbReference type="AlphaFoldDB" id="A0A2V1IYR9"/>
<dbReference type="RefSeq" id="WP_107035778.1">
    <property type="nucleotide sequence ID" value="NZ_CAOLHR010000003.1"/>
</dbReference>
<reference evidence="3" key="1">
    <citation type="submission" date="2018-02" db="EMBL/GenBank/DDBJ databases">
        <authorList>
            <person name="Clavel T."/>
            <person name="Strowig T."/>
        </authorList>
    </citation>
    <scope>NUCLEOTIDE SEQUENCE [LARGE SCALE GENOMIC DNA]</scope>
    <source>
        <strain evidence="3">DSM 100764</strain>
    </source>
</reference>
<gene>
    <name evidence="2" type="ORF">C5O25_05730</name>
</gene>
<organism evidence="2 3">
    <name type="scientific">Paramuribaculum intestinale</name>
    <dbReference type="NCBI Taxonomy" id="2094151"/>
    <lineage>
        <taxon>Bacteria</taxon>
        <taxon>Pseudomonadati</taxon>
        <taxon>Bacteroidota</taxon>
        <taxon>Bacteroidia</taxon>
        <taxon>Bacteroidales</taxon>
        <taxon>Muribaculaceae</taxon>
        <taxon>Paramuribaculum</taxon>
    </lineage>
</organism>
<feature type="compositionally biased region" description="Polar residues" evidence="1">
    <location>
        <begin position="15"/>
        <end position="24"/>
    </location>
</feature>
<name>A0A2V1IYR9_9BACT</name>
<evidence type="ECO:0000313" key="2">
    <source>
        <dbReference type="EMBL" id="PWB07861.1"/>
    </source>
</evidence>
<sequence>MKQKTKPIHPAEEQSPANDKNLSPASDPHPMTISIVRQFARVYHPDERYTPAFGNAIYIN</sequence>
<dbReference type="Proteomes" id="UP000244925">
    <property type="component" value="Unassembled WGS sequence"/>
</dbReference>
<evidence type="ECO:0000256" key="1">
    <source>
        <dbReference type="SAM" id="MobiDB-lite"/>
    </source>
</evidence>
<comment type="caution">
    <text evidence="2">The sequence shown here is derived from an EMBL/GenBank/DDBJ whole genome shotgun (WGS) entry which is preliminary data.</text>
</comment>
<feature type="region of interest" description="Disordered" evidence="1">
    <location>
        <begin position="1"/>
        <end position="30"/>
    </location>
</feature>
<proteinExistence type="predicted"/>
<accession>A0A2V1IYR9</accession>
<evidence type="ECO:0000313" key="3">
    <source>
        <dbReference type="Proteomes" id="UP000244925"/>
    </source>
</evidence>
<keyword evidence="3" id="KW-1185">Reference proteome</keyword>